<dbReference type="RefSeq" id="WP_279525174.1">
    <property type="nucleotide sequence ID" value="NZ_JARVII010000037.1"/>
</dbReference>
<comment type="caution">
    <text evidence="1">The sequence shown here is derived from an EMBL/GenBank/DDBJ whole genome shotgun (WGS) entry which is preliminary data.</text>
</comment>
<name>A0AAW6RRK4_9BURK</name>
<dbReference type="Proteomes" id="UP001237156">
    <property type="component" value="Unassembled WGS sequence"/>
</dbReference>
<protein>
    <submittedName>
        <fullName evidence="1">Uncharacterized protein</fullName>
    </submittedName>
</protein>
<evidence type="ECO:0000313" key="1">
    <source>
        <dbReference type="EMBL" id="MDG9700465.1"/>
    </source>
</evidence>
<organism evidence="1 2">
    <name type="scientific">Ottowia cancrivicina</name>
    <dbReference type="NCBI Taxonomy" id="3040346"/>
    <lineage>
        <taxon>Bacteria</taxon>
        <taxon>Pseudomonadati</taxon>
        <taxon>Pseudomonadota</taxon>
        <taxon>Betaproteobacteria</taxon>
        <taxon>Burkholderiales</taxon>
        <taxon>Comamonadaceae</taxon>
        <taxon>Ottowia</taxon>
    </lineage>
</organism>
<gene>
    <name evidence="1" type="ORF">QB898_12230</name>
</gene>
<accession>A0AAW6RRK4</accession>
<proteinExistence type="predicted"/>
<dbReference type="AlphaFoldDB" id="A0AAW6RRK4"/>
<evidence type="ECO:0000313" key="2">
    <source>
        <dbReference type="Proteomes" id="UP001237156"/>
    </source>
</evidence>
<reference evidence="1 2" key="1">
    <citation type="submission" date="2023-04" db="EMBL/GenBank/DDBJ databases">
        <title>Ottowia paracancer sp. nov., isolated from human stomach.</title>
        <authorList>
            <person name="Song Y."/>
        </authorList>
    </citation>
    <scope>NUCLEOTIDE SEQUENCE [LARGE SCALE GENOMIC DNA]</scope>
    <source>
        <strain evidence="1 2">10c7w1</strain>
    </source>
</reference>
<dbReference type="EMBL" id="JARVII010000037">
    <property type="protein sequence ID" value="MDG9700465.1"/>
    <property type="molecule type" value="Genomic_DNA"/>
</dbReference>
<keyword evidence="2" id="KW-1185">Reference proteome</keyword>
<sequence>MSFTPLNLLLFLIPQDELGKPGAARKTLPFIPHPPTASEARLPLAPDKPHSGFESLADCKAHFWLSQAQAVGFFENGHIHCATMQKH</sequence>